<dbReference type="EMBL" id="KY684111">
    <property type="protein sequence ID" value="ARF12236.1"/>
    <property type="molecule type" value="Genomic_DNA"/>
</dbReference>
<keyword evidence="1" id="KW-0472">Membrane</keyword>
<proteinExistence type="predicted"/>
<sequence>MIFYFSVGISKNYIYVWYMFKYYLLFIIVIIILIFISCCLSKKRSKKKKQHYEIDYTPLIIPKKRNKYQTYLKYIDKIDDNDVYLTWRYQGMDLISNHTYGLVLLPYQNKQNEFILHMNNAKYLKQFYQKYNLYMTDDKLNNITFLTSEYNPNKDNYIELESIEQNIYIVKASLWWHKKPFYYLHINEKNKLYFETGINDNIAKFLLN</sequence>
<keyword evidence="1" id="KW-0812">Transmembrane</keyword>
<evidence type="ECO:0000313" key="2">
    <source>
        <dbReference type="EMBL" id="ARF12236.1"/>
    </source>
</evidence>
<protein>
    <submittedName>
        <fullName evidence="2">Uncharacterized protein</fullName>
    </submittedName>
</protein>
<organism evidence="2">
    <name type="scientific">Klosneuvirus KNV1</name>
    <dbReference type="NCBI Taxonomy" id="1977640"/>
    <lineage>
        <taxon>Viruses</taxon>
        <taxon>Varidnaviria</taxon>
        <taxon>Bamfordvirae</taxon>
        <taxon>Nucleocytoviricota</taxon>
        <taxon>Megaviricetes</taxon>
        <taxon>Imitervirales</taxon>
        <taxon>Mimiviridae</taxon>
        <taxon>Klosneuvirinae</taxon>
        <taxon>Klosneuvirus</taxon>
    </lineage>
</organism>
<accession>A0A1V0SKK1</accession>
<feature type="transmembrane region" description="Helical" evidence="1">
    <location>
        <begin position="20"/>
        <end position="40"/>
    </location>
</feature>
<reference evidence="2" key="1">
    <citation type="journal article" date="2017" name="Science">
        <title>Giant viruses with an expanded complement of translation system components.</title>
        <authorList>
            <person name="Schulz F."/>
            <person name="Yutin N."/>
            <person name="Ivanova N.N."/>
            <person name="Ortega D.R."/>
            <person name="Lee T.K."/>
            <person name="Vierheilig J."/>
            <person name="Daims H."/>
            <person name="Horn M."/>
            <person name="Wagner M."/>
            <person name="Jensen G.J."/>
            <person name="Kyrpides N.C."/>
            <person name="Koonin E.V."/>
            <person name="Woyke T."/>
        </authorList>
    </citation>
    <scope>NUCLEOTIDE SEQUENCE</scope>
    <source>
        <strain evidence="2">KNV1</strain>
    </source>
</reference>
<gene>
    <name evidence="2" type="ORF">Klosneuvirus_4_51</name>
</gene>
<keyword evidence="1" id="KW-1133">Transmembrane helix</keyword>
<evidence type="ECO:0000256" key="1">
    <source>
        <dbReference type="SAM" id="Phobius"/>
    </source>
</evidence>
<name>A0A1V0SKK1_9VIRU</name>